<sequence>MTTRKSQEDKADEPVHPVSSAHHGEILKTVGDPALDEAARYIATHDEFGPMTPETEKEIVKKVDFYVVPLLLLIATLGAVDKVQIGTASLYGFQEDNDFQGQEYSWLGSVLPVGTLVGLVPASYLVQRVPPAKLLCSASVCWSILTICYAPCRSWKGFMALRFFLGFLEAAITPTLTMIIASFYKKEEQPPRNALVFAYFSSILNGFFAFVVGKIPDSAPLAKWQYLYIMTGTINILVSVIMFFVLPDSPMNARFYTPEQRFHAVQRLAANRTGIAGNHLHRRGTWKWDQALEAVLDIRVWLIVLFNVVINIPNGGLQTFGSIIINDLGFSPLESSLLTMPFGVVATGGAWAFSYIAAQWRNRRTLVASIALLLPILGTALVYGLPRDNIPGQMVGLYFMYFYWPPYVVGISLPQANTSGRTKKSVTYSLVTIGYAAGNLIGPQTFRSDQAPKYTAGVVAMLAAYGASMLLLGAYWAVATWENGRRDRRYGKPQLIREGSSALEGFDDKTDKKQDSFRYTT</sequence>
<evidence type="ECO:0000256" key="4">
    <source>
        <dbReference type="ARBA" id="ARBA00022989"/>
    </source>
</evidence>
<dbReference type="RefSeq" id="XP_066660666.1">
    <property type="nucleotide sequence ID" value="XM_066818478.1"/>
</dbReference>
<feature type="compositionally biased region" description="Basic and acidic residues" evidence="6">
    <location>
        <begin position="1"/>
        <end position="15"/>
    </location>
</feature>
<accession>A0ABR1UT44</accession>
<evidence type="ECO:0000256" key="5">
    <source>
        <dbReference type="ARBA" id="ARBA00023136"/>
    </source>
</evidence>
<evidence type="ECO:0000313" key="8">
    <source>
        <dbReference type="EMBL" id="KAK8062067.1"/>
    </source>
</evidence>
<keyword evidence="4 7" id="KW-1133">Transmembrane helix</keyword>
<evidence type="ECO:0000313" key="9">
    <source>
        <dbReference type="Proteomes" id="UP001433268"/>
    </source>
</evidence>
<dbReference type="Proteomes" id="UP001433268">
    <property type="component" value="Unassembled WGS sequence"/>
</dbReference>
<name>A0ABR1UT44_9PEZI</name>
<keyword evidence="5 7" id="KW-0472">Membrane</keyword>
<feature type="transmembrane region" description="Helical" evidence="7">
    <location>
        <begin position="105"/>
        <end position="127"/>
    </location>
</feature>
<protein>
    <submittedName>
        <fullName evidence="8">Allantoate permease</fullName>
    </submittedName>
</protein>
<gene>
    <name evidence="8" type="ORF">PG997_014164</name>
</gene>
<dbReference type="Gene3D" id="1.20.1250.20">
    <property type="entry name" value="MFS general substrate transporter like domains"/>
    <property type="match status" value="2"/>
</dbReference>
<dbReference type="GeneID" id="92051538"/>
<evidence type="ECO:0000256" key="7">
    <source>
        <dbReference type="SAM" id="Phobius"/>
    </source>
</evidence>
<organism evidence="8 9">
    <name type="scientific">Apiospora hydei</name>
    <dbReference type="NCBI Taxonomy" id="1337664"/>
    <lineage>
        <taxon>Eukaryota</taxon>
        <taxon>Fungi</taxon>
        <taxon>Dikarya</taxon>
        <taxon>Ascomycota</taxon>
        <taxon>Pezizomycotina</taxon>
        <taxon>Sordariomycetes</taxon>
        <taxon>Xylariomycetidae</taxon>
        <taxon>Amphisphaeriales</taxon>
        <taxon>Apiosporaceae</taxon>
        <taxon>Apiospora</taxon>
    </lineage>
</organism>
<dbReference type="SUPFAM" id="SSF103473">
    <property type="entry name" value="MFS general substrate transporter"/>
    <property type="match status" value="1"/>
</dbReference>
<feature type="transmembrane region" description="Helical" evidence="7">
    <location>
        <begin position="65"/>
        <end position="85"/>
    </location>
</feature>
<feature type="transmembrane region" description="Helical" evidence="7">
    <location>
        <begin position="196"/>
        <end position="215"/>
    </location>
</feature>
<dbReference type="PANTHER" id="PTHR43791:SF41">
    <property type="entry name" value="MAJOR FACILITATOR SUPERFAMILY (MFS) PROFILE DOMAIN-CONTAINING PROTEIN"/>
    <property type="match status" value="1"/>
</dbReference>
<keyword evidence="3 7" id="KW-0812">Transmembrane</keyword>
<keyword evidence="2" id="KW-0813">Transport</keyword>
<feature type="transmembrane region" description="Helical" evidence="7">
    <location>
        <begin position="454"/>
        <end position="478"/>
    </location>
</feature>
<evidence type="ECO:0000256" key="6">
    <source>
        <dbReference type="SAM" id="MobiDB-lite"/>
    </source>
</evidence>
<dbReference type="Pfam" id="PF07690">
    <property type="entry name" value="MFS_1"/>
    <property type="match status" value="1"/>
</dbReference>
<feature type="transmembrane region" description="Helical" evidence="7">
    <location>
        <begin position="365"/>
        <end position="383"/>
    </location>
</feature>
<keyword evidence="9" id="KW-1185">Reference proteome</keyword>
<feature type="transmembrane region" description="Helical" evidence="7">
    <location>
        <begin position="395"/>
        <end position="413"/>
    </location>
</feature>
<comment type="subcellular location">
    <subcellularLocation>
        <location evidence="1">Membrane</location>
        <topology evidence="1">Multi-pass membrane protein</topology>
    </subcellularLocation>
</comment>
<evidence type="ECO:0000256" key="3">
    <source>
        <dbReference type="ARBA" id="ARBA00022692"/>
    </source>
</evidence>
<dbReference type="InterPro" id="IPR036259">
    <property type="entry name" value="MFS_trans_sf"/>
</dbReference>
<feature type="transmembrane region" description="Helical" evidence="7">
    <location>
        <begin position="227"/>
        <end position="246"/>
    </location>
</feature>
<proteinExistence type="predicted"/>
<evidence type="ECO:0000256" key="2">
    <source>
        <dbReference type="ARBA" id="ARBA00022448"/>
    </source>
</evidence>
<dbReference type="InterPro" id="IPR011701">
    <property type="entry name" value="MFS"/>
</dbReference>
<feature type="transmembrane region" description="Helical" evidence="7">
    <location>
        <begin position="164"/>
        <end position="184"/>
    </location>
</feature>
<feature type="transmembrane region" description="Helical" evidence="7">
    <location>
        <begin position="337"/>
        <end position="358"/>
    </location>
</feature>
<reference evidence="8 9" key="1">
    <citation type="submission" date="2023-01" db="EMBL/GenBank/DDBJ databases">
        <title>Analysis of 21 Apiospora genomes using comparative genomics revels a genus with tremendous synthesis potential of carbohydrate active enzymes and secondary metabolites.</title>
        <authorList>
            <person name="Sorensen T."/>
        </authorList>
    </citation>
    <scope>NUCLEOTIDE SEQUENCE [LARGE SCALE GENOMIC DNA]</scope>
    <source>
        <strain evidence="8 9">CBS 114990</strain>
    </source>
</reference>
<comment type="caution">
    <text evidence="8">The sequence shown here is derived from an EMBL/GenBank/DDBJ whole genome shotgun (WGS) entry which is preliminary data.</text>
</comment>
<dbReference type="PANTHER" id="PTHR43791">
    <property type="entry name" value="PERMEASE-RELATED"/>
    <property type="match status" value="1"/>
</dbReference>
<evidence type="ECO:0000256" key="1">
    <source>
        <dbReference type="ARBA" id="ARBA00004141"/>
    </source>
</evidence>
<feature type="transmembrane region" description="Helical" evidence="7">
    <location>
        <begin position="425"/>
        <end position="442"/>
    </location>
</feature>
<dbReference type="EMBL" id="JAQQWN010000010">
    <property type="protein sequence ID" value="KAK8062067.1"/>
    <property type="molecule type" value="Genomic_DNA"/>
</dbReference>
<feature type="region of interest" description="Disordered" evidence="6">
    <location>
        <begin position="1"/>
        <end position="23"/>
    </location>
</feature>